<evidence type="ECO:0000313" key="1">
    <source>
        <dbReference type="EMBL" id="TNN78964.1"/>
    </source>
</evidence>
<sequence length="117" mass="13270">MTAEEAEWAPRKKLAMAAGLEVGCDVFAFERSCFNKGQTLAADFPKSLIILPDSDHVTRQPIRILRTPQEEGGCPHLDLKCSSERNGKEKNKLYGTSTSEEQLLARDEQRIHWRIQE</sequence>
<proteinExistence type="predicted"/>
<gene>
    <name evidence="1" type="ORF">EYF80_010890</name>
</gene>
<reference evidence="1 2" key="1">
    <citation type="submission" date="2019-03" db="EMBL/GenBank/DDBJ databases">
        <title>First draft genome of Liparis tanakae, snailfish: a comprehensive survey of snailfish specific genes.</title>
        <authorList>
            <person name="Kim W."/>
            <person name="Song I."/>
            <person name="Jeong J.-H."/>
            <person name="Kim D."/>
            <person name="Kim S."/>
            <person name="Ryu S."/>
            <person name="Song J.Y."/>
            <person name="Lee S.K."/>
        </authorList>
    </citation>
    <scope>NUCLEOTIDE SEQUENCE [LARGE SCALE GENOMIC DNA]</scope>
    <source>
        <tissue evidence="1">Muscle</tissue>
    </source>
</reference>
<name>A0A4Z2INA5_9TELE</name>
<evidence type="ECO:0000313" key="2">
    <source>
        <dbReference type="Proteomes" id="UP000314294"/>
    </source>
</evidence>
<protein>
    <submittedName>
        <fullName evidence="1">Uncharacterized protein</fullName>
    </submittedName>
</protein>
<keyword evidence="2" id="KW-1185">Reference proteome</keyword>
<comment type="caution">
    <text evidence="1">The sequence shown here is derived from an EMBL/GenBank/DDBJ whole genome shotgun (WGS) entry which is preliminary data.</text>
</comment>
<organism evidence="1 2">
    <name type="scientific">Liparis tanakae</name>
    <name type="common">Tanaka's snailfish</name>
    <dbReference type="NCBI Taxonomy" id="230148"/>
    <lineage>
        <taxon>Eukaryota</taxon>
        <taxon>Metazoa</taxon>
        <taxon>Chordata</taxon>
        <taxon>Craniata</taxon>
        <taxon>Vertebrata</taxon>
        <taxon>Euteleostomi</taxon>
        <taxon>Actinopterygii</taxon>
        <taxon>Neopterygii</taxon>
        <taxon>Teleostei</taxon>
        <taxon>Neoteleostei</taxon>
        <taxon>Acanthomorphata</taxon>
        <taxon>Eupercaria</taxon>
        <taxon>Perciformes</taxon>
        <taxon>Cottioidei</taxon>
        <taxon>Cottales</taxon>
        <taxon>Liparidae</taxon>
        <taxon>Liparis</taxon>
    </lineage>
</organism>
<accession>A0A4Z2INA5</accession>
<dbReference type="AlphaFoldDB" id="A0A4Z2INA5"/>
<dbReference type="EMBL" id="SRLO01000069">
    <property type="protein sequence ID" value="TNN78964.1"/>
    <property type="molecule type" value="Genomic_DNA"/>
</dbReference>
<dbReference type="Proteomes" id="UP000314294">
    <property type="component" value="Unassembled WGS sequence"/>
</dbReference>